<comment type="subcellular location">
    <subcellularLocation>
        <location evidence="12">Cell inner membrane</location>
        <topology evidence="12">Multi-pass membrane protein</topology>
    </subcellularLocation>
    <subcellularLocation>
        <location evidence="1">Cell membrane</location>
        <topology evidence="1">Multi-pass membrane protein</topology>
    </subcellularLocation>
</comment>
<evidence type="ECO:0000256" key="4">
    <source>
        <dbReference type="ARBA" id="ARBA00022676"/>
    </source>
</evidence>
<dbReference type="EMBL" id="JAMQGP010000003">
    <property type="protein sequence ID" value="MCM2679503.1"/>
    <property type="molecule type" value="Genomic_DNA"/>
</dbReference>
<evidence type="ECO:0000256" key="6">
    <source>
        <dbReference type="ARBA" id="ARBA00022692"/>
    </source>
</evidence>
<protein>
    <recommendedName>
        <fullName evidence="12">Undecaprenyl-phosphate alpha-N-acetylglucosaminyl 1-phosphate transferase</fullName>
        <ecNumber evidence="12">2.7.8.33</ecNumber>
    </recommendedName>
    <alternativeName>
        <fullName evidence="12">UDP-GlcNAc:undecaprenyl-phosphate GlcNAc-1-phosphate transferase</fullName>
    </alternativeName>
    <alternativeName>
        <fullName evidence="12">Undecaprenyl-phosphate GlcNAc-1-phosphate transferase</fullName>
    </alternativeName>
</protein>
<evidence type="ECO:0000313" key="14">
    <source>
        <dbReference type="EMBL" id="MCM2679503.1"/>
    </source>
</evidence>
<evidence type="ECO:0000256" key="3">
    <source>
        <dbReference type="ARBA" id="ARBA00022519"/>
    </source>
</evidence>
<dbReference type="Proteomes" id="UP001165393">
    <property type="component" value="Unassembled WGS sequence"/>
</dbReference>
<keyword evidence="5 12" id="KW-0808">Transferase</keyword>
<keyword evidence="7 12" id="KW-0460">Magnesium</keyword>
<evidence type="ECO:0000256" key="2">
    <source>
        <dbReference type="ARBA" id="ARBA00022475"/>
    </source>
</evidence>
<keyword evidence="4 12" id="KW-0328">Glycosyltransferase</keyword>
<comment type="caution">
    <text evidence="14">The sequence shown here is derived from an EMBL/GenBank/DDBJ whole genome shotgun (WGS) entry which is preliminary data.</text>
</comment>
<keyword evidence="8 12" id="KW-0448">Lipopolysaccharide biosynthesis</keyword>
<dbReference type="GO" id="GO:0009243">
    <property type="term" value="P:O antigen biosynthetic process"/>
    <property type="evidence" value="ECO:0007669"/>
    <property type="project" value="UniProtKB-UniRule"/>
</dbReference>
<dbReference type="InterPro" id="IPR000715">
    <property type="entry name" value="Glycosyl_transferase_4"/>
</dbReference>
<dbReference type="GO" id="GO:0000287">
    <property type="term" value="F:magnesium ion binding"/>
    <property type="evidence" value="ECO:0007669"/>
    <property type="project" value="InterPro"/>
</dbReference>
<dbReference type="GO" id="GO:0036380">
    <property type="term" value="F:UDP-N-acetylglucosamine-undecaprenyl-phosphate N-acetylglucosaminephosphotransferase activity"/>
    <property type="evidence" value="ECO:0007669"/>
    <property type="project" value="UniProtKB-UniRule"/>
</dbReference>
<feature type="transmembrane region" description="Helical" evidence="12">
    <location>
        <begin position="183"/>
        <end position="200"/>
    </location>
</feature>
<dbReference type="RefSeq" id="WP_251260943.1">
    <property type="nucleotide sequence ID" value="NZ_JAMQGP010000003.1"/>
</dbReference>
<keyword evidence="15" id="KW-1185">Reference proteome</keyword>
<feature type="binding site" evidence="13">
    <location>
        <position position="216"/>
    </location>
    <ligand>
        <name>Mg(2+)</name>
        <dbReference type="ChEBI" id="CHEBI:18420"/>
    </ligand>
</feature>
<feature type="transmembrane region" description="Helical" evidence="12">
    <location>
        <begin position="6"/>
        <end position="26"/>
    </location>
</feature>
<comment type="pathway">
    <text evidence="12">Bacterial outer membrane biogenesis; LPS O-antigen biosynthesis.</text>
</comment>
<dbReference type="PANTHER" id="PTHR22926">
    <property type="entry name" value="PHOSPHO-N-ACETYLMURAMOYL-PENTAPEPTIDE-TRANSFERASE"/>
    <property type="match status" value="1"/>
</dbReference>
<feature type="transmembrane region" description="Helical" evidence="12">
    <location>
        <begin position="99"/>
        <end position="119"/>
    </location>
</feature>
<dbReference type="GO" id="GO:0009276">
    <property type="term" value="C:Gram-negative-bacterium-type cell wall"/>
    <property type="evidence" value="ECO:0007669"/>
    <property type="project" value="InterPro"/>
</dbReference>
<dbReference type="CDD" id="cd06853">
    <property type="entry name" value="GT_WecA_like"/>
    <property type="match status" value="1"/>
</dbReference>
<dbReference type="AlphaFoldDB" id="A0AA41W6D2"/>
<dbReference type="Pfam" id="PF00953">
    <property type="entry name" value="Glycos_transf_4"/>
    <property type="match status" value="1"/>
</dbReference>
<feature type="binding site" evidence="13">
    <location>
        <position position="151"/>
    </location>
    <ligand>
        <name>Mg(2+)</name>
        <dbReference type="ChEBI" id="CHEBI:18420"/>
    </ligand>
</feature>
<keyword evidence="6 12" id="KW-0812">Transmembrane</keyword>
<evidence type="ECO:0000256" key="1">
    <source>
        <dbReference type="ARBA" id="ARBA00004651"/>
    </source>
</evidence>
<dbReference type="GO" id="GO:0071555">
    <property type="term" value="P:cell wall organization"/>
    <property type="evidence" value="ECO:0007669"/>
    <property type="project" value="TreeGrafter"/>
</dbReference>
<comment type="function">
    <text evidence="12">Catalyzes the transfer of the GlcNAc-1-phosphate moiety from UDP-GlcNAc onto the carrier lipid undecaprenyl phosphate (C55-P), yielding GlcNAc-pyrophosphoryl-undecaprenyl (GlcNAc-PP-C55).</text>
</comment>
<comment type="cofactor">
    <cofactor evidence="12">
        <name>Mn(2+)</name>
        <dbReference type="ChEBI" id="CHEBI:29035"/>
    </cofactor>
</comment>
<keyword evidence="9 12" id="KW-1133">Transmembrane helix</keyword>
<dbReference type="EC" id="2.7.8.33" evidence="12"/>
<sequence>MNTVFVVLMIAIAASFVCIQALRPFAVRVGLVDVPNQRKRHQGTVPLIGGLALYASVAICSVMLPAEVQRIKLWLVCSGILVVIGALDDKFDVPATARLSIQTLVSLAMMIGTGLSLSYFGDIVGLGNIELGFLAVPVTVLAIVTAINAFNMVDGIDGLLGVHSLVAVGGIVSLMLFSGGHPFLPVAVAIVGALIPYLTFNLCFTSASGKKIFMGDAGSMLIGFAVVWLLIESTHGDNISFRPITAVWLIALPLMDSVSTIMRRIRKKQSPFKPDRTHLHHLFQRMGFTGRQALVIIGFMALAIGTVGVVGELLAVPEWIMFCSFIALFLAYDYTFGRHAWKLVRYVKRRLH</sequence>
<comment type="catalytic activity">
    <reaction evidence="12">
        <text>di-trans,octa-cis-undecaprenyl phosphate + UDP-N-acetyl-alpha-D-glucosamine = N-acetyl-alpha-D-glucosaminyl-di-trans,octa-cis-undecaprenyl diphosphate + UMP</text>
        <dbReference type="Rhea" id="RHEA:28090"/>
        <dbReference type="ChEBI" id="CHEBI:57705"/>
        <dbReference type="ChEBI" id="CHEBI:57865"/>
        <dbReference type="ChEBI" id="CHEBI:60392"/>
        <dbReference type="ChEBI" id="CHEBI:62959"/>
        <dbReference type="EC" id="2.7.8.33"/>
    </reaction>
</comment>
<evidence type="ECO:0000256" key="5">
    <source>
        <dbReference type="ARBA" id="ARBA00022679"/>
    </source>
</evidence>
<keyword evidence="2 12" id="KW-1003">Cell membrane</keyword>
<feature type="transmembrane region" description="Helical" evidence="12">
    <location>
        <begin position="243"/>
        <end position="262"/>
    </location>
</feature>
<keyword evidence="13" id="KW-0479">Metal-binding</keyword>
<feature type="transmembrane region" description="Helical" evidence="12">
    <location>
        <begin position="158"/>
        <end position="177"/>
    </location>
</feature>
<dbReference type="PANTHER" id="PTHR22926:SF3">
    <property type="entry name" value="UNDECAPRENYL-PHOSPHATE ALPHA-N-ACETYLGLUCOSAMINYL 1-PHOSPHATE TRANSFERASE"/>
    <property type="match status" value="1"/>
</dbReference>
<keyword evidence="3 12" id="KW-0997">Cell inner membrane</keyword>
<feature type="transmembrane region" description="Helical" evidence="12">
    <location>
        <begin position="293"/>
        <end position="313"/>
    </location>
</feature>
<keyword evidence="11 12" id="KW-0464">Manganese</keyword>
<reference evidence="14 15" key="1">
    <citation type="journal article" date="2013" name="Antonie Van Leeuwenhoek">
        <title>Echinimonas agarilytica gen. nov., sp. nov., a new gammaproteobacterium isolated from the sea urchin Strongylocentrotus intermedius.</title>
        <authorList>
            <person name="Nedashkovskaya O.I."/>
            <person name="Stenkova A.M."/>
            <person name="Zhukova N.V."/>
            <person name="Van Trappen S."/>
            <person name="Lee J.S."/>
            <person name="Kim S.B."/>
        </authorList>
    </citation>
    <scope>NUCLEOTIDE SEQUENCE [LARGE SCALE GENOMIC DNA]</scope>
    <source>
        <strain evidence="14 15">KMM 6351</strain>
    </source>
</reference>
<gene>
    <name evidence="12 14" type="primary">wecA</name>
    <name evidence="14" type="ORF">NAF29_07440</name>
</gene>
<dbReference type="NCBIfam" id="TIGR02380">
    <property type="entry name" value="ECA_wecA"/>
    <property type="match status" value="1"/>
</dbReference>
<dbReference type="GO" id="GO:0030145">
    <property type="term" value="F:manganese ion binding"/>
    <property type="evidence" value="ECO:0007669"/>
    <property type="project" value="InterPro"/>
</dbReference>
<evidence type="ECO:0000256" key="7">
    <source>
        <dbReference type="ARBA" id="ARBA00022842"/>
    </source>
</evidence>
<evidence type="ECO:0000256" key="8">
    <source>
        <dbReference type="ARBA" id="ARBA00022985"/>
    </source>
</evidence>
<evidence type="ECO:0000256" key="11">
    <source>
        <dbReference type="ARBA" id="ARBA00023211"/>
    </source>
</evidence>
<comment type="cofactor">
    <cofactor evidence="12 13">
        <name>Mg(2+)</name>
        <dbReference type="ChEBI" id="CHEBI:18420"/>
    </cofactor>
</comment>
<evidence type="ECO:0000313" key="15">
    <source>
        <dbReference type="Proteomes" id="UP001165393"/>
    </source>
</evidence>
<feature type="transmembrane region" description="Helical" evidence="12">
    <location>
        <begin position="47"/>
        <end position="65"/>
    </location>
</feature>
<proteinExistence type="inferred from homology"/>
<organism evidence="14 15">
    <name type="scientific">Echinimonas agarilytica</name>
    <dbReference type="NCBI Taxonomy" id="1215918"/>
    <lineage>
        <taxon>Bacteria</taxon>
        <taxon>Pseudomonadati</taxon>
        <taxon>Pseudomonadota</taxon>
        <taxon>Gammaproteobacteria</taxon>
        <taxon>Alteromonadales</taxon>
        <taxon>Echinimonadaceae</taxon>
        <taxon>Echinimonas</taxon>
    </lineage>
</organism>
<feature type="transmembrane region" description="Helical" evidence="12">
    <location>
        <begin position="212"/>
        <end position="231"/>
    </location>
</feature>
<dbReference type="HAMAP" id="MF_02030">
    <property type="entry name" value="WecA_Gammaproteo"/>
    <property type="match status" value="1"/>
</dbReference>
<feature type="transmembrane region" description="Helical" evidence="12">
    <location>
        <begin position="131"/>
        <end position="151"/>
    </location>
</feature>
<keyword evidence="10 12" id="KW-0472">Membrane</keyword>
<dbReference type="GO" id="GO:0044038">
    <property type="term" value="P:cell wall macromolecule biosynthetic process"/>
    <property type="evidence" value="ECO:0007669"/>
    <property type="project" value="TreeGrafter"/>
</dbReference>
<evidence type="ECO:0000256" key="12">
    <source>
        <dbReference type="HAMAP-Rule" id="MF_02030"/>
    </source>
</evidence>
<evidence type="ECO:0000256" key="10">
    <source>
        <dbReference type="ARBA" id="ARBA00023136"/>
    </source>
</evidence>
<accession>A0AA41W6D2</accession>
<dbReference type="GO" id="GO:0005886">
    <property type="term" value="C:plasma membrane"/>
    <property type="evidence" value="ECO:0007669"/>
    <property type="project" value="UniProtKB-SubCell"/>
</dbReference>
<comment type="similarity">
    <text evidence="12">Belongs to the glycosyltransferase 4 family. WecA subfamily.</text>
</comment>
<name>A0AA41W6D2_9GAMM</name>
<dbReference type="InterPro" id="IPR012750">
    <property type="entry name" value="ECA_WecA-rel"/>
</dbReference>
<feature type="transmembrane region" description="Helical" evidence="12">
    <location>
        <begin position="319"/>
        <end position="341"/>
    </location>
</feature>
<dbReference type="GO" id="GO:0016757">
    <property type="term" value="F:glycosyltransferase activity"/>
    <property type="evidence" value="ECO:0007669"/>
    <property type="project" value="UniProtKB-KW"/>
</dbReference>
<evidence type="ECO:0000256" key="13">
    <source>
        <dbReference type="PIRSR" id="PIRSR600715-1"/>
    </source>
</evidence>
<evidence type="ECO:0000256" key="9">
    <source>
        <dbReference type="ARBA" id="ARBA00022989"/>
    </source>
</evidence>